<dbReference type="GO" id="GO:0046983">
    <property type="term" value="F:protein dimerization activity"/>
    <property type="evidence" value="ECO:0007669"/>
    <property type="project" value="InterPro"/>
</dbReference>
<evidence type="ECO:0000256" key="1">
    <source>
        <dbReference type="ARBA" id="ARBA00004123"/>
    </source>
</evidence>
<evidence type="ECO:0000256" key="3">
    <source>
        <dbReference type="ARBA" id="ARBA00023125"/>
    </source>
</evidence>
<dbReference type="GO" id="GO:0005634">
    <property type="term" value="C:nucleus"/>
    <property type="evidence" value="ECO:0007669"/>
    <property type="project" value="UniProtKB-SubCell"/>
</dbReference>
<comment type="subcellular location">
    <subcellularLocation>
        <location evidence="1">Nucleus</location>
    </subcellularLocation>
</comment>
<evidence type="ECO:0000313" key="9">
    <source>
        <dbReference type="EMBL" id="CAD7653151.1"/>
    </source>
</evidence>
<dbReference type="OrthoDB" id="6085656at2759"/>
<keyword evidence="2" id="KW-0805">Transcription regulation</keyword>
<evidence type="ECO:0000256" key="4">
    <source>
        <dbReference type="ARBA" id="ARBA00023163"/>
    </source>
</evidence>
<feature type="compositionally biased region" description="Polar residues" evidence="6">
    <location>
        <begin position="1"/>
        <end position="14"/>
    </location>
</feature>
<keyword evidence="5" id="KW-0539">Nucleus</keyword>
<feature type="compositionally biased region" description="Low complexity" evidence="6">
    <location>
        <begin position="312"/>
        <end position="323"/>
    </location>
</feature>
<dbReference type="InterPro" id="IPR003650">
    <property type="entry name" value="Orange_dom"/>
</dbReference>
<dbReference type="InterPro" id="IPR050370">
    <property type="entry name" value="HES_HEY"/>
</dbReference>
<evidence type="ECO:0000259" key="8">
    <source>
        <dbReference type="PROSITE" id="PS51054"/>
    </source>
</evidence>
<dbReference type="SMART" id="SM00511">
    <property type="entry name" value="ORANGE"/>
    <property type="match status" value="1"/>
</dbReference>
<evidence type="ECO:0000256" key="5">
    <source>
        <dbReference type="ARBA" id="ARBA00023242"/>
    </source>
</evidence>
<proteinExistence type="predicted"/>
<dbReference type="InterPro" id="IPR036638">
    <property type="entry name" value="HLH_DNA-bd_sf"/>
</dbReference>
<dbReference type="Gene3D" id="6.10.250.980">
    <property type="match status" value="1"/>
</dbReference>
<keyword evidence="10" id="KW-1185">Reference proteome</keyword>
<dbReference type="Pfam" id="PF07527">
    <property type="entry name" value="Hairy_orange"/>
    <property type="match status" value="1"/>
</dbReference>
<dbReference type="SUPFAM" id="SSF47459">
    <property type="entry name" value="HLH, helix-loop-helix DNA-binding domain"/>
    <property type="match status" value="1"/>
</dbReference>
<name>A0A7R9M4X9_9ACAR</name>
<feature type="region of interest" description="Disordered" evidence="6">
    <location>
        <begin position="1"/>
        <end position="33"/>
    </location>
</feature>
<dbReference type="GO" id="GO:1990837">
    <property type="term" value="F:sequence-specific double-stranded DNA binding"/>
    <property type="evidence" value="ECO:0007669"/>
    <property type="project" value="UniProtKB-ARBA"/>
</dbReference>
<protein>
    <submittedName>
        <fullName evidence="9">Uncharacterized protein</fullName>
    </submittedName>
</protein>
<dbReference type="PANTHER" id="PTHR10985">
    <property type="entry name" value="BASIC HELIX-LOOP-HELIX TRANSCRIPTION FACTOR, HES-RELATED"/>
    <property type="match status" value="1"/>
</dbReference>
<feature type="domain" description="Orange" evidence="8">
    <location>
        <begin position="102"/>
        <end position="135"/>
    </location>
</feature>
<gene>
    <name evidence="9" type="ORF">ONB1V03_LOCUS9809</name>
</gene>
<keyword evidence="4" id="KW-0804">Transcription</keyword>
<dbReference type="PROSITE" id="PS50888">
    <property type="entry name" value="BHLH"/>
    <property type="match status" value="1"/>
</dbReference>
<feature type="domain" description="BHLH" evidence="7">
    <location>
        <begin position="26"/>
        <end position="83"/>
    </location>
</feature>
<evidence type="ECO:0000313" key="10">
    <source>
        <dbReference type="Proteomes" id="UP000728032"/>
    </source>
</evidence>
<sequence length="355" mass="38063">MTATVASVVDSQSDVPRKTISKTSEHRRATKPIMEKKRRARINNSLNELKVLILDALNKDPSRHSKLEKADILEMTVRHLQSVQRQQMASAISTDPSVLNKYRAGFNECATEVGRYIGRVDGVENTLRQRILNHLNACVTSLNTAANMASNSYGNQSRTGNAFPGMMPPNNSPFGNNTPLHVQIPIPAATAAAIAAGIFPNSGLNNIGSHSGDINNNIASPLMTAGLTIDNKANIHTPPSSASSTSSSHFTFSLPLHQCSPPLNHHLLPFHHNLNVNINQNITSSQSAIGLRHGSTGSWSHNSCLESPLGQSSISPVGSSVGSEQLSPSGSDADVEMVFAGHHNSLNGDSVWRPW</sequence>
<dbReference type="EMBL" id="CAJPVJ010006329">
    <property type="protein sequence ID" value="CAG2170338.1"/>
    <property type="molecule type" value="Genomic_DNA"/>
</dbReference>
<dbReference type="InterPro" id="IPR011598">
    <property type="entry name" value="bHLH_dom"/>
</dbReference>
<dbReference type="SMART" id="SM00353">
    <property type="entry name" value="HLH"/>
    <property type="match status" value="1"/>
</dbReference>
<dbReference type="CDD" id="cd18913">
    <property type="entry name" value="bHLH-O_hairy_like"/>
    <property type="match status" value="1"/>
</dbReference>
<dbReference type="GO" id="GO:0006355">
    <property type="term" value="P:regulation of DNA-templated transcription"/>
    <property type="evidence" value="ECO:0007669"/>
    <property type="project" value="InterPro"/>
</dbReference>
<dbReference type="Proteomes" id="UP000728032">
    <property type="component" value="Unassembled WGS sequence"/>
</dbReference>
<dbReference type="FunFam" id="4.10.280.10:FF:000009">
    <property type="entry name" value="Transcription factor HES-1"/>
    <property type="match status" value="1"/>
</dbReference>
<reference evidence="9" key="1">
    <citation type="submission" date="2020-11" db="EMBL/GenBank/DDBJ databases">
        <authorList>
            <person name="Tran Van P."/>
        </authorList>
    </citation>
    <scope>NUCLEOTIDE SEQUENCE</scope>
</reference>
<feature type="region of interest" description="Disordered" evidence="6">
    <location>
        <begin position="310"/>
        <end position="331"/>
    </location>
</feature>
<dbReference type="PROSITE" id="PS51054">
    <property type="entry name" value="ORANGE"/>
    <property type="match status" value="1"/>
</dbReference>
<dbReference type="Gene3D" id="4.10.280.10">
    <property type="entry name" value="Helix-loop-helix DNA-binding domain"/>
    <property type="match status" value="1"/>
</dbReference>
<dbReference type="AlphaFoldDB" id="A0A7R9M4X9"/>
<evidence type="ECO:0000256" key="2">
    <source>
        <dbReference type="ARBA" id="ARBA00023015"/>
    </source>
</evidence>
<accession>A0A7R9M4X9</accession>
<organism evidence="9">
    <name type="scientific">Oppiella nova</name>
    <dbReference type="NCBI Taxonomy" id="334625"/>
    <lineage>
        <taxon>Eukaryota</taxon>
        <taxon>Metazoa</taxon>
        <taxon>Ecdysozoa</taxon>
        <taxon>Arthropoda</taxon>
        <taxon>Chelicerata</taxon>
        <taxon>Arachnida</taxon>
        <taxon>Acari</taxon>
        <taxon>Acariformes</taxon>
        <taxon>Sarcoptiformes</taxon>
        <taxon>Oribatida</taxon>
        <taxon>Brachypylina</taxon>
        <taxon>Oppioidea</taxon>
        <taxon>Oppiidae</taxon>
        <taxon>Oppiella</taxon>
    </lineage>
</organism>
<keyword evidence="3" id="KW-0238">DNA-binding</keyword>
<evidence type="ECO:0000256" key="6">
    <source>
        <dbReference type="SAM" id="MobiDB-lite"/>
    </source>
</evidence>
<dbReference type="EMBL" id="OC921154">
    <property type="protein sequence ID" value="CAD7653151.1"/>
    <property type="molecule type" value="Genomic_DNA"/>
</dbReference>
<dbReference type="Pfam" id="PF00010">
    <property type="entry name" value="HLH"/>
    <property type="match status" value="1"/>
</dbReference>
<evidence type="ECO:0000259" key="7">
    <source>
        <dbReference type="PROSITE" id="PS50888"/>
    </source>
</evidence>
<dbReference type="SUPFAM" id="SSF158457">
    <property type="entry name" value="Orange domain-like"/>
    <property type="match status" value="1"/>
</dbReference>